<sequence length="80" mass="9117">MVCENTLLLDLYSASFKVPDVYGVFQFKVENQKLGYTSLSLSKQVSYFVSHDSGYNFSFETCLTSYLEETCNRNSSQKSV</sequence>
<dbReference type="GO" id="GO:0018279">
    <property type="term" value="P:protein N-linked glycosylation via asparagine"/>
    <property type="evidence" value="ECO:0007669"/>
    <property type="project" value="InterPro"/>
</dbReference>
<dbReference type="PANTHER" id="PTHR10830">
    <property type="entry name" value="DOLICHYL-DIPHOSPHOOLIGOSACCHARIDE--PROTEIN GLYCOSYLTRANSFERASE 48 KDA SUBUNIT"/>
    <property type="match status" value="1"/>
</dbReference>
<name>A0A9D3VK80_9ROSI</name>
<evidence type="ECO:0000259" key="1">
    <source>
        <dbReference type="Pfam" id="PF23358"/>
    </source>
</evidence>
<gene>
    <name evidence="2" type="ORF">J1N35_024207</name>
</gene>
<dbReference type="GO" id="GO:0008250">
    <property type="term" value="C:oligosaccharyltransferase complex"/>
    <property type="evidence" value="ECO:0007669"/>
    <property type="project" value="TreeGrafter"/>
</dbReference>
<protein>
    <recommendedName>
        <fullName evidence="1">OST48 middle domain-containing protein</fullName>
    </recommendedName>
</protein>
<comment type="caution">
    <text evidence="2">The sequence shown here is derived from an EMBL/GenBank/DDBJ whole genome shotgun (WGS) entry which is preliminary data.</text>
</comment>
<keyword evidence="3" id="KW-1185">Reference proteome</keyword>
<dbReference type="InterPro" id="IPR055459">
    <property type="entry name" value="OST48_MD"/>
</dbReference>
<evidence type="ECO:0000313" key="3">
    <source>
        <dbReference type="Proteomes" id="UP000828251"/>
    </source>
</evidence>
<evidence type="ECO:0000313" key="2">
    <source>
        <dbReference type="EMBL" id="KAH1084446.1"/>
    </source>
</evidence>
<dbReference type="PANTHER" id="PTHR10830:SF0">
    <property type="entry name" value="DOLICHYL-DIPHOSPHOOLIGOSACCHARIDE--PROTEIN GLYCOSYLTRANSFERASE 48 KDA SUBUNIT"/>
    <property type="match status" value="1"/>
</dbReference>
<dbReference type="EMBL" id="JAIQCV010000007">
    <property type="protein sequence ID" value="KAH1084446.1"/>
    <property type="molecule type" value="Genomic_DNA"/>
</dbReference>
<reference evidence="2 3" key="1">
    <citation type="journal article" date="2021" name="Plant Biotechnol. J.">
        <title>Multi-omics assisted identification of the key and species-specific regulatory components of drought-tolerant mechanisms in Gossypium stocksii.</title>
        <authorList>
            <person name="Yu D."/>
            <person name="Ke L."/>
            <person name="Zhang D."/>
            <person name="Wu Y."/>
            <person name="Sun Y."/>
            <person name="Mei J."/>
            <person name="Sun J."/>
            <person name="Sun Y."/>
        </authorList>
    </citation>
    <scope>NUCLEOTIDE SEQUENCE [LARGE SCALE GENOMIC DNA]</scope>
    <source>
        <strain evidence="3">cv. E1</strain>
        <tissue evidence="2">Leaf</tissue>
    </source>
</reference>
<proteinExistence type="predicted"/>
<organism evidence="2 3">
    <name type="scientific">Gossypium stocksii</name>
    <dbReference type="NCBI Taxonomy" id="47602"/>
    <lineage>
        <taxon>Eukaryota</taxon>
        <taxon>Viridiplantae</taxon>
        <taxon>Streptophyta</taxon>
        <taxon>Embryophyta</taxon>
        <taxon>Tracheophyta</taxon>
        <taxon>Spermatophyta</taxon>
        <taxon>Magnoliopsida</taxon>
        <taxon>eudicotyledons</taxon>
        <taxon>Gunneridae</taxon>
        <taxon>Pentapetalae</taxon>
        <taxon>rosids</taxon>
        <taxon>malvids</taxon>
        <taxon>Malvales</taxon>
        <taxon>Malvaceae</taxon>
        <taxon>Malvoideae</taxon>
        <taxon>Gossypium</taxon>
    </lineage>
</organism>
<dbReference type="OrthoDB" id="29105at2759"/>
<dbReference type="AlphaFoldDB" id="A0A9D3VK80"/>
<dbReference type="Pfam" id="PF23358">
    <property type="entry name" value="OST48_MD"/>
    <property type="match status" value="1"/>
</dbReference>
<dbReference type="Proteomes" id="UP000828251">
    <property type="component" value="Unassembled WGS sequence"/>
</dbReference>
<feature type="domain" description="OST48 middle" evidence="1">
    <location>
        <begin position="10"/>
        <end position="53"/>
    </location>
</feature>
<accession>A0A9D3VK80</accession>
<dbReference type="InterPro" id="IPR005013">
    <property type="entry name" value="DDOST_48_kDa_subunit"/>
</dbReference>